<accession>A0A0C2M6E1</accession>
<evidence type="ECO:0000313" key="2">
    <source>
        <dbReference type="Proteomes" id="UP000031668"/>
    </source>
</evidence>
<comment type="caution">
    <text evidence="1">The sequence shown here is derived from an EMBL/GenBank/DDBJ whole genome shotgun (WGS) entry which is preliminary data.</text>
</comment>
<dbReference type="AlphaFoldDB" id="A0A0C2M6E1"/>
<keyword evidence="2" id="KW-1185">Reference proteome</keyword>
<sequence>MKNSFVSRHTSSNNHKLVTKQPRMYFHYPNLPTSSTNVDPARPIAFKLCATISGQGSTQCATLGHYQYSLNDHFEHHKPRSISHIFIYSLFMHRMVFKSVCQRNSSETI</sequence>
<organism evidence="1 2">
    <name type="scientific">Thelohanellus kitauei</name>
    <name type="common">Myxosporean</name>
    <dbReference type="NCBI Taxonomy" id="669202"/>
    <lineage>
        <taxon>Eukaryota</taxon>
        <taxon>Metazoa</taxon>
        <taxon>Cnidaria</taxon>
        <taxon>Myxozoa</taxon>
        <taxon>Myxosporea</taxon>
        <taxon>Bivalvulida</taxon>
        <taxon>Platysporina</taxon>
        <taxon>Myxobolidae</taxon>
        <taxon>Thelohanellus</taxon>
    </lineage>
</organism>
<reference evidence="1 2" key="1">
    <citation type="journal article" date="2014" name="Genome Biol. Evol.">
        <title>The genome of the myxosporean Thelohanellus kitauei shows adaptations to nutrient acquisition within its fish host.</title>
        <authorList>
            <person name="Yang Y."/>
            <person name="Xiong J."/>
            <person name="Zhou Z."/>
            <person name="Huo F."/>
            <person name="Miao W."/>
            <person name="Ran C."/>
            <person name="Liu Y."/>
            <person name="Zhang J."/>
            <person name="Feng J."/>
            <person name="Wang M."/>
            <person name="Wang M."/>
            <person name="Wang L."/>
            <person name="Yao B."/>
        </authorList>
    </citation>
    <scope>NUCLEOTIDE SEQUENCE [LARGE SCALE GENOMIC DNA]</scope>
    <source>
        <strain evidence="1">Wuqing</strain>
    </source>
</reference>
<dbReference type="Proteomes" id="UP000031668">
    <property type="component" value="Unassembled WGS sequence"/>
</dbReference>
<gene>
    <name evidence="1" type="ORF">RF11_13628</name>
</gene>
<dbReference type="EMBL" id="JWZT01004934">
    <property type="protein sequence ID" value="KII62595.1"/>
    <property type="molecule type" value="Genomic_DNA"/>
</dbReference>
<proteinExistence type="predicted"/>
<name>A0A0C2M6E1_THEKT</name>
<protein>
    <submittedName>
        <fullName evidence="1">Uncharacterized protein</fullName>
    </submittedName>
</protein>
<evidence type="ECO:0000313" key="1">
    <source>
        <dbReference type="EMBL" id="KII62595.1"/>
    </source>
</evidence>